<feature type="chain" id="PRO_5020589549" evidence="2">
    <location>
        <begin position="25"/>
        <end position="275"/>
    </location>
</feature>
<feature type="domain" description="GH16" evidence="3">
    <location>
        <begin position="31"/>
        <end position="275"/>
    </location>
</feature>
<dbReference type="Proteomes" id="UP000307244">
    <property type="component" value="Unassembled WGS sequence"/>
</dbReference>
<evidence type="ECO:0000259" key="3">
    <source>
        <dbReference type="PROSITE" id="PS51762"/>
    </source>
</evidence>
<dbReference type="PROSITE" id="PS51762">
    <property type="entry name" value="GH16_2"/>
    <property type="match status" value="1"/>
</dbReference>
<keyword evidence="2" id="KW-0732">Signal</keyword>
<dbReference type="OrthoDB" id="9809583at2"/>
<dbReference type="InterPro" id="IPR050546">
    <property type="entry name" value="Glycosyl_Hydrlase_16"/>
</dbReference>
<feature type="signal peptide" evidence="2">
    <location>
        <begin position="1"/>
        <end position="24"/>
    </location>
</feature>
<evidence type="ECO:0000313" key="4">
    <source>
        <dbReference type="EMBL" id="TKC09539.1"/>
    </source>
</evidence>
<keyword evidence="4" id="KW-0378">Hydrolase</keyword>
<dbReference type="AlphaFoldDB" id="A0A4U1CU62"/>
<dbReference type="InterPro" id="IPR013320">
    <property type="entry name" value="ConA-like_dom_sf"/>
</dbReference>
<sequence length="275" mass="31326">MNLLNTRIILFTFLILSLSTPLFSQTANKQRTEKQTPKVSSKSWKLVFSDEFNKTGDFDTSKWSYCKRWQPAWAKFLTASSDYVSQDGKNLVLRMDNKVISGDDIPYHSGGIQTSGKFSITYGKVEVRAKFNKGKGSWPAIWMMPESNTYGGWPKSGEIDIMEHVNTESVIHHTIHNAQVTGADGGSTATKSVPYNENDFNTYSIIWNQNEIQFYTNGTLQYTYTKPTNTTSKEWPFDKPFYLILNQSGGAGWPGKIIDTDLPFKMEVDWVRVYK</sequence>
<evidence type="ECO:0000313" key="5">
    <source>
        <dbReference type="Proteomes" id="UP000307244"/>
    </source>
</evidence>
<dbReference type="Gene3D" id="2.60.120.200">
    <property type="match status" value="1"/>
</dbReference>
<dbReference type="Pfam" id="PF00722">
    <property type="entry name" value="Glyco_hydro_16"/>
    <property type="match status" value="1"/>
</dbReference>
<gene>
    <name evidence="4" type="ORF">FA047_05460</name>
</gene>
<dbReference type="GO" id="GO:0004553">
    <property type="term" value="F:hydrolase activity, hydrolyzing O-glycosyl compounds"/>
    <property type="evidence" value="ECO:0007669"/>
    <property type="project" value="InterPro"/>
</dbReference>
<evidence type="ECO:0000256" key="2">
    <source>
        <dbReference type="SAM" id="SignalP"/>
    </source>
</evidence>
<comment type="similarity">
    <text evidence="1">Belongs to the glycosyl hydrolase 16 family.</text>
</comment>
<proteinExistence type="inferred from homology"/>
<protein>
    <submittedName>
        <fullName evidence="4">Glycoside hydrolase family 16 protein</fullName>
    </submittedName>
</protein>
<keyword evidence="5" id="KW-1185">Reference proteome</keyword>
<dbReference type="RefSeq" id="WP_136834949.1">
    <property type="nucleotide sequence ID" value="NZ_SWBQ01000001.1"/>
</dbReference>
<reference evidence="4 5" key="1">
    <citation type="submission" date="2019-04" db="EMBL/GenBank/DDBJ databases">
        <title>Pedobacter sp. RP-3-15 sp. nov., isolated from Arctic soil.</title>
        <authorList>
            <person name="Dahal R.H."/>
            <person name="Kim D.-U."/>
        </authorList>
    </citation>
    <scope>NUCLEOTIDE SEQUENCE [LARGE SCALE GENOMIC DNA]</scope>
    <source>
        <strain evidence="4 5">RP-3-15</strain>
    </source>
</reference>
<dbReference type="SUPFAM" id="SSF49899">
    <property type="entry name" value="Concanavalin A-like lectins/glucanases"/>
    <property type="match status" value="1"/>
</dbReference>
<dbReference type="InterPro" id="IPR000757">
    <property type="entry name" value="Beta-glucanase-like"/>
</dbReference>
<dbReference type="EMBL" id="SWBQ01000001">
    <property type="protein sequence ID" value="TKC09539.1"/>
    <property type="molecule type" value="Genomic_DNA"/>
</dbReference>
<evidence type="ECO:0000256" key="1">
    <source>
        <dbReference type="ARBA" id="ARBA00006865"/>
    </source>
</evidence>
<comment type="caution">
    <text evidence="4">The sequence shown here is derived from an EMBL/GenBank/DDBJ whole genome shotgun (WGS) entry which is preliminary data.</text>
</comment>
<dbReference type="PANTHER" id="PTHR10963:SF55">
    <property type="entry name" value="GLYCOSIDE HYDROLASE FAMILY 16 PROTEIN"/>
    <property type="match status" value="1"/>
</dbReference>
<dbReference type="PANTHER" id="PTHR10963">
    <property type="entry name" value="GLYCOSYL HYDROLASE-RELATED"/>
    <property type="match status" value="1"/>
</dbReference>
<name>A0A4U1CU62_9SPHI</name>
<dbReference type="GO" id="GO:0005975">
    <property type="term" value="P:carbohydrate metabolic process"/>
    <property type="evidence" value="ECO:0007669"/>
    <property type="project" value="InterPro"/>
</dbReference>
<accession>A0A4U1CU62</accession>
<organism evidence="4 5">
    <name type="scientific">Pedobacter frigoris</name>
    <dbReference type="NCBI Taxonomy" id="2571272"/>
    <lineage>
        <taxon>Bacteria</taxon>
        <taxon>Pseudomonadati</taxon>
        <taxon>Bacteroidota</taxon>
        <taxon>Sphingobacteriia</taxon>
        <taxon>Sphingobacteriales</taxon>
        <taxon>Sphingobacteriaceae</taxon>
        <taxon>Pedobacter</taxon>
    </lineage>
</organism>
<dbReference type="CDD" id="cd08023">
    <property type="entry name" value="GH16_laminarinase_like"/>
    <property type="match status" value="1"/>
</dbReference>